<comment type="caution">
    <text evidence="2">The sequence shown here is derived from an EMBL/GenBank/DDBJ whole genome shotgun (WGS) entry which is preliminary data.</text>
</comment>
<protein>
    <submittedName>
        <fullName evidence="2">Uncharacterized protein</fullName>
    </submittedName>
</protein>
<feature type="region of interest" description="Disordered" evidence="1">
    <location>
        <begin position="1"/>
        <end position="34"/>
    </location>
</feature>
<name>A0A7C8I5N1_9PLEO</name>
<accession>A0A7C8I5N1</accession>
<feature type="region of interest" description="Disordered" evidence="1">
    <location>
        <begin position="132"/>
        <end position="166"/>
    </location>
</feature>
<proteinExistence type="predicted"/>
<reference evidence="2 3" key="1">
    <citation type="submission" date="2020-01" db="EMBL/GenBank/DDBJ databases">
        <authorList>
            <consortium name="DOE Joint Genome Institute"/>
            <person name="Haridas S."/>
            <person name="Albert R."/>
            <person name="Binder M."/>
            <person name="Bloem J."/>
            <person name="Labutti K."/>
            <person name="Salamov A."/>
            <person name="Andreopoulos B."/>
            <person name="Baker S.E."/>
            <person name="Barry K."/>
            <person name="Bills G."/>
            <person name="Bluhm B.H."/>
            <person name="Cannon C."/>
            <person name="Castanera R."/>
            <person name="Culley D.E."/>
            <person name="Daum C."/>
            <person name="Ezra D."/>
            <person name="Gonzalez J.B."/>
            <person name="Henrissat B."/>
            <person name="Kuo A."/>
            <person name="Liang C."/>
            <person name="Lipzen A."/>
            <person name="Lutzoni F."/>
            <person name="Magnuson J."/>
            <person name="Mondo S."/>
            <person name="Nolan M."/>
            <person name="Ohm R."/>
            <person name="Pangilinan J."/>
            <person name="Park H.-J.H."/>
            <person name="Ramirez L."/>
            <person name="Alfaro M."/>
            <person name="Sun H."/>
            <person name="Tritt A."/>
            <person name="Yoshinaga Y."/>
            <person name="Zwiers L.-H.L."/>
            <person name="Turgeon B.G."/>
            <person name="Goodwin S.B."/>
            <person name="Spatafora J.W."/>
            <person name="Crous P.W."/>
            <person name="Grigoriev I.V."/>
        </authorList>
    </citation>
    <scope>NUCLEOTIDE SEQUENCE [LARGE SCALE GENOMIC DNA]</scope>
    <source>
        <strain evidence="2 3">CBS 611.86</strain>
    </source>
</reference>
<feature type="compositionally biased region" description="Acidic residues" evidence="1">
    <location>
        <begin position="156"/>
        <end position="165"/>
    </location>
</feature>
<evidence type="ECO:0000313" key="2">
    <source>
        <dbReference type="EMBL" id="KAF2865770.1"/>
    </source>
</evidence>
<keyword evidence="3" id="KW-1185">Reference proteome</keyword>
<dbReference type="Proteomes" id="UP000481861">
    <property type="component" value="Unassembled WGS sequence"/>
</dbReference>
<sequence length="195" mass="21181">MPRPNRYHPYTRTQVSTAPVVSPRFPPPPGMRQAPRPMPSIAEQQYPASYQYAPPLYIQAVTCDGKPLAARSIMKGPDGMFHIQMQVIQYPSEVHRGTTAPYSSPVTTAASTPTPLGPSLIMGLGIKKGDRADSCIGGSQDGKSPGSRSEECAILSDDEDAEGELEGSYADRQHELAIAEQRRIMDDLLRQGWAG</sequence>
<dbReference type="OrthoDB" id="3800409at2759"/>
<gene>
    <name evidence="2" type="ORF">BDV95DRAFT_585827</name>
</gene>
<evidence type="ECO:0000313" key="3">
    <source>
        <dbReference type="Proteomes" id="UP000481861"/>
    </source>
</evidence>
<organism evidence="2 3">
    <name type="scientific">Massariosphaeria phaeospora</name>
    <dbReference type="NCBI Taxonomy" id="100035"/>
    <lineage>
        <taxon>Eukaryota</taxon>
        <taxon>Fungi</taxon>
        <taxon>Dikarya</taxon>
        <taxon>Ascomycota</taxon>
        <taxon>Pezizomycotina</taxon>
        <taxon>Dothideomycetes</taxon>
        <taxon>Pleosporomycetidae</taxon>
        <taxon>Pleosporales</taxon>
        <taxon>Pleosporales incertae sedis</taxon>
        <taxon>Massariosphaeria</taxon>
    </lineage>
</organism>
<dbReference type="AlphaFoldDB" id="A0A7C8I5N1"/>
<evidence type="ECO:0000256" key="1">
    <source>
        <dbReference type="SAM" id="MobiDB-lite"/>
    </source>
</evidence>
<dbReference type="EMBL" id="JAADJZ010000031">
    <property type="protein sequence ID" value="KAF2865770.1"/>
    <property type="molecule type" value="Genomic_DNA"/>
</dbReference>